<dbReference type="EMBL" id="JACHWS010000002">
    <property type="protein sequence ID" value="MBB3037826.1"/>
    <property type="molecule type" value="Genomic_DNA"/>
</dbReference>
<accession>A0A839RP51</accession>
<feature type="region of interest" description="Disordered" evidence="4">
    <location>
        <begin position="1"/>
        <end position="37"/>
    </location>
</feature>
<dbReference type="Proteomes" id="UP000567922">
    <property type="component" value="Unassembled WGS sequence"/>
</dbReference>
<dbReference type="PANTHER" id="PTHR33204:SF18">
    <property type="entry name" value="TRANSCRIPTIONAL REGULATORY PROTEIN"/>
    <property type="match status" value="1"/>
</dbReference>
<protein>
    <submittedName>
        <fullName evidence="6">DNA-binding HxlR family transcriptional regulator</fullName>
    </submittedName>
</protein>
<dbReference type="SUPFAM" id="SSF46785">
    <property type="entry name" value="Winged helix' DNA-binding domain"/>
    <property type="match status" value="1"/>
</dbReference>
<name>A0A839RP51_9ACTN</name>
<dbReference type="PANTHER" id="PTHR33204">
    <property type="entry name" value="TRANSCRIPTIONAL REGULATOR, MARR FAMILY"/>
    <property type="match status" value="1"/>
</dbReference>
<evidence type="ECO:0000256" key="1">
    <source>
        <dbReference type="ARBA" id="ARBA00023015"/>
    </source>
</evidence>
<dbReference type="InterPro" id="IPR002577">
    <property type="entry name" value="HTH_HxlR"/>
</dbReference>
<comment type="caution">
    <text evidence="6">The sequence shown here is derived from an EMBL/GenBank/DDBJ whole genome shotgun (WGS) entry which is preliminary data.</text>
</comment>
<feature type="compositionally biased region" description="Basic and acidic residues" evidence="4">
    <location>
        <begin position="1"/>
        <end position="19"/>
    </location>
</feature>
<keyword evidence="2 6" id="KW-0238">DNA-binding</keyword>
<feature type="domain" description="HTH hxlR-type" evidence="5">
    <location>
        <begin position="44"/>
        <end position="139"/>
    </location>
</feature>
<evidence type="ECO:0000256" key="4">
    <source>
        <dbReference type="SAM" id="MobiDB-lite"/>
    </source>
</evidence>
<sequence>MDRSLYGHDARSRSARTSERLVPAAADEQQGGATMPDDGYGQFCPVAKAAEVIDQRWTVLVLRELVAGSSRFNDIHRGVPRMSRTLLARRLRQLAAGGIVARKEGADGPEYELTEAGSQFRSIIDALGHWGIRWLDSLADADFDPAFLLWDMRRKVNTSALPDHRIVLEINFRDLPGELRNWWLVLQQSQVDVCQHDPGFGIDVTLKTEIRAFIRVWRGDVAWADAARDGELEVVGPRALRQAVPDWFRDRPFLSSARSAR</sequence>
<keyword evidence="1" id="KW-0805">Transcription regulation</keyword>
<dbReference type="RefSeq" id="WP_232323017.1">
    <property type="nucleotide sequence ID" value="NZ_BDDI01000013.1"/>
</dbReference>
<dbReference type="InterPro" id="IPR036388">
    <property type="entry name" value="WH-like_DNA-bd_sf"/>
</dbReference>
<gene>
    <name evidence="6" type="ORF">FHU29_002275</name>
</gene>
<evidence type="ECO:0000313" key="7">
    <source>
        <dbReference type="Proteomes" id="UP000567922"/>
    </source>
</evidence>
<evidence type="ECO:0000256" key="2">
    <source>
        <dbReference type="ARBA" id="ARBA00023125"/>
    </source>
</evidence>
<dbReference type="PROSITE" id="PS51118">
    <property type="entry name" value="HTH_HXLR"/>
    <property type="match status" value="1"/>
</dbReference>
<organism evidence="6 7">
    <name type="scientific">Hoyosella altamirensis</name>
    <dbReference type="NCBI Taxonomy" id="616997"/>
    <lineage>
        <taxon>Bacteria</taxon>
        <taxon>Bacillati</taxon>
        <taxon>Actinomycetota</taxon>
        <taxon>Actinomycetes</taxon>
        <taxon>Mycobacteriales</taxon>
        <taxon>Hoyosellaceae</taxon>
        <taxon>Hoyosella</taxon>
    </lineage>
</organism>
<dbReference type="InterPro" id="IPR036390">
    <property type="entry name" value="WH_DNA-bd_sf"/>
</dbReference>
<keyword evidence="7" id="KW-1185">Reference proteome</keyword>
<dbReference type="Gene3D" id="1.10.10.10">
    <property type="entry name" value="Winged helix-like DNA-binding domain superfamily/Winged helix DNA-binding domain"/>
    <property type="match status" value="1"/>
</dbReference>
<evidence type="ECO:0000256" key="3">
    <source>
        <dbReference type="ARBA" id="ARBA00023163"/>
    </source>
</evidence>
<keyword evidence="3" id="KW-0804">Transcription</keyword>
<proteinExistence type="predicted"/>
<evidence type="ECO:0000259" key="5">
    <source>
        <dbReference type="PROSITE" id="PS51118"/>
    </source>
</evidence>
<dbReference type="Pfam" id="PF01638">
    <property type="entry name" value="HxlR"/>
    <property type="match status" value="1"/>
</dbReference>
<evidence type="ECO:0000313" key="6">
    <source>
        <dbReference type="EMBL" id="MBB3037826.1"/>
    </source>
</evidence>
<dbReference type="AlphaFoldDB" id="A0A839RP51"/>
<dbReference type="SUPFAM" id="SSF55718">
    <property type="entry name" value="SCP-like"/>
    <property type="match status" value="1"/>
</dbReference>
<dbReference type="InterPro" id="IPR036527">
    <property type="entry name" value="SCP2_sterol-bd_dom_sf"/>
</dbReference>
<dbReference type="Gene3D" id="3.30.1050.10">
    <property type="entry name" value="SCP2 sterol-binding domain"/>
    <property type="match status" value="1"/>
</dbReference>
<reference evidence="6 7" key="1">
    <citation type="submission" date="2020-08" db="EMBL/GenBank/DDBJ databases">
        <title>Sequencing the genomes of 1000 actinobacteria strains.</title>
        <authorList>
            <person name="Klenk H.-P."/>
        </authorList>
    </citation>
    <scope>NUCLEOTIDE SEQUENCE [LARGE SCALE GENOMIC DNA]</scope>
    <source>
        <strain evidence="6 7">DSM 45258</strain>
    </source>
</reference>
<dbReference type="GO" id="GO:0003677">
    <property type="term" value="F:DNA binding"/>
    <property type="evidence" value="ECO:0007669"/>
    <property type="project" value="UniProtKB-KW"/>
</dbReference>